<keyword evidence="9" id="KW-0812">Transmembrane</keyword>
<evidence type="ECO:0000256" key="8">
    <source>
        <dbReference type="ARBA" id="ARBA00023012"/>
    </source>
</evidence>
<dbReference type="GO" id="GO:0005524">
    <property type="term" value="F:ATP binding"/>
    <property type="evidence" value="ECO:0007669"/>
    <property type="project" value="UniProtKB-KW"/>
</dbReference>
<evidence type="ECO:0000256" key="3">
    <source>
        <dbReference type="ARBA" id="ARBA00022553"/>
    </source>
</evidence>
<dbReference type="InterPro" id="IPR036890">
    <property type="entry name" value="HATPase_C_sf"/>
</dbReference>
<evidence type="ECO:0000256" key="7">
    <source>
        <dbReference type="ARBA" id="ARBA00022840"/>
    </source>
</evidence>
<dbReference type="EMBL" id="FWXV01000005">
    <property type="protein sequence ID" value="SMD19063.1"/>
    <property type="molecule type" value="Genomic_DNA"/>
</dbReference>
<keyword evidence="8" id="KW-0902">Two-component regulatory system</keyword>
<feature type="transmembrane region" description="Helical" evidence="9">
    <location>
        <begin position="36"/>
        <end position="60"/>
    </location>
</feature>
<evidence type="ECO:0000256" key="6">
    <source>
        <dbReference type="ARBA" id="ARBA00022777"/>
    </source>
</evidence>
<dbReference type="PANTHER" id="PTHR24421">
    <property type="entry name" value="NITRATE/NITRITE SENSOR PROTEIN NARX-RELATED"/>
    <property type="match status" value="1"/>
</dbReference>
<accession>A0A1Y5XZ82</accession>
<evidence type="ECO:0000256" key="9">
    <source>
        <dbReference type="SAM" id="Phobius"/>
    </source>
</evidence>
<dbReference type="InterPro" id="IPR050482">
    <property type="entry name" value="Sensor_HK_TwoCompSys"/>
</dbReference>
<dbReference type="Proteomes" id="UP000192674">
    <property type="component" value="Unassembled WGS sequence"/>
</dbReference>
<evidence type="ECO:0000313" key="12">
    <source>
        <dbReference type="Proteomes" id="UP000192674"/>
    </source>
</evidence>
<sequence>MVAVLFWGSGVWSTTLAILLGTAQIVPLLARRRAPVTVLVAVTAATVVHVLLGLTVNIGYVPVLIGIYSASSRLWLCSGAALAIASAMSTVKGPVNGGMLTLAISAVAWTLGVERQKHLSERAELEAAHRRERTAMRLHDTLGQTTTVMLVQAEALRSAGTLTEAERGRVDAILAAGREAMTEVRRTLADLRDDVVPDRETDLSELVERLRQAGLVLDDLPDIPEWAQRVVAEALTNVLRHAGPGTKATVTVNDVHVEVRNRIPGVIRPRGAGYGLSSLERHFGSRLVYGRRGLHWVVRVYFP</sequence>
<evidence type="ECO:0000256" key="1">
    <source>
        <dbReference type="ARBA" id="ARBA00000085"/>
    </source>
</evidence>
<evidence type="ECO:0000313" key="11">
    <source>
        <dbReference type="EMBL" id="SMD19063.1"/>
    </source>
</evidence>
<keyword evidence="12" id="KW-1185">Reference proteome</keyword>
<dbReference type="GO" id="GO:0000155">
    <property type="term" value="F:phosphorelay sensor kinase activity"/>
    <property type="evidence" value="ECO:0007669"/>
    <property type="project" value="InterPro"/>
</dbReference>
<dbReference type="SUPFAM" id="SSF55874">
    <property type="entry name" value="ATPase domain of HSP90 chaperone/DNA topoisomerase II/histidine kinase"/>
    <property type="match status" value="1"/>
</dbReference>
<evidence type="ECO:0000256" key="2">
    <source>
        <dbReference type="ARBA" id="ARBA00012438"/>
    </source>
</evidence>
<dbReference type="GO" id="GO:0016020">
    <property type="term" value="C:membrane"/>
    <property type="evidence" value="ECO:0007669"/>
    <property type="project" value="InterPro"/>
</dbReference>
<organism evidence="11 12">
    <name type="scientific">Kibdelosporangium aridum</name>
    <dbReference type="NCBI Taxonomy" id="2030"/>
    <lineage>
        <taxon>Bacteria</taxon>
        <taxon>Bacillati</taxon>
        <taxon>Actinomycetota</taxon>
        <taxon>Actinomycetes</taxon>
        <taxon>Pseudonocardiales</taxon>
        <taxon>Pseudonocardiaceae</taxon>
        <taxon>Kibdelosporangium</taxon>
    </lineage>
</organism>
<dbReference type="AlphaFoldDB" id="A0A1Y5XZ82"/>
<dbReference type="Gene3D" id="3.30.565.10">
    <property type="entry name" value="Histidine kinase-like ATPase, C-terminal domain"/>
    <property type="match status" value="1"/>
</dbReference>
<evidence type="ECO:0000259" key="10">
    <source>
        <dbReference type="Pfam" id="PF07730"/>
    </source>
</evidence>
<feature type="transmembrane region" description="Helical" evidence="9">
    <location>
        <begin position="6"/>
        <end position="29"/>
    </location>
</feature>
<comment type="catalytic activity">
    <reaction evidence="1">
        <text>ATP + protein L-histidine = ADP + protein N-phospho-L-histidine.</text>
        <dbReference type="EC" id="2.7.13.3"/>
    </reaction>
</comment>
<protein>
    <recommendedName>
        <fullName evidence="2">histidine kinase</fullName>
        <ecNumber evidence="2">2.7.13.3</ecNumber>
    </recommendedName>
</protein>
<feature type="domain" description="Signal transduction histidine kinase subgroup 3 dimerisation and phosphoacceptor" evidence="10">
    <location>
        <begin position="131"/>
        <end position="194"/>
    </location>
</feature>
<dbReference type="EC" id="2.7.13.3" evidence="2"/>
<evidence type="ECO:0000256" key="4">
    <source>
        <dbReference type="ARBA" id="ARBA00022679"/>
    </source>
</evidence>
<evidence type="ECO:0000256" key="5">
    <source>
        <dbReference type="ARBA" id="ARBA00022741"/>
    </source>
</evidence>
<keyword evidence="5" id="KW-0547">Nucleotide-binding</keyword>
<keyword evidence="9" id="KW-0472">Membrane</keyword>
<proteinExistence type="predicted"/>
<keyword evidence="3" id="KW-0597">Phosphoprotein</keyword>
<name>A0A1Y5XZ82_KIBAR</name>
<reference evidence="11 12" key="1">
    <citation type="submission" date="2017-04" db="EMBL/GenBank/DDBJ databases">
        <authorList>
            <person name="Afonso C.L."/>
            <person name="Miller P.J."/>
            <person name="Scott M.A."/>
            <person name="Spackman E."/>
            <person name="Goraichik I."/>
            <person name="Dimitrov K.M."/>
            <person name="Suarez D.L."/>
            <person name="Swayne D.E."/>
        </authorList>
    </citation>
    <scope>NUCLEOTIDE SEQUENCE [LARGE SCALE GENOMIC DNA]</scope>
    <source>
        <strain evidence="11 12">DSM 43828</strain>
    </source>
</reference>
<keyword evidence="7" id="KW-0067">ATP-binding</keyword>
<dbReference type="Gene3D" id="1.20.5.1930">
    <property type="match status" value="1"/>
</dbReference>
<keyword evidence="4" id="KW-0808">Transferase</keyword>
<dbReference type="PANTHER" id="PTHR24421:SF10">
    <property type="entry name" value="NITRATE_NITRITE SENSOR PROTEIN NARQ"/>
    <property type="match status" value="1"/>
</dbReference>
<gene>
    <name evidence="11" type="ORF">SAMN05661093_06027</name>
</gene>
<dbReference type="InterPro" id="IPR011712">
    <property type="entry name" value="Sig_transdc_His_kin_sub3_dim/P"/>
</dbReference>
<keyword evidence="9" id="KW-1133">Transmembrane helix</keyword>
<keyword evidence="6 11" id="KW-0418">Kinase</keyword>
<dbReference type="GO" id="GO:0046983">
    <property type="term" value="F:protein dimerization activity"/>
    <property type="evidence" value="ECO:0007669"/>
    <property type="project" value="InterPro"/>
</dbReference>
<dbReference type="Pfam" id="PF07730">
    <property type="entry name" value="HisKA_3"/>
    <property type="match status" value="1"/>
</dbReference>